<accession>A0A9N9VKE4</accession>
<dbReference type="Proteomes" id="UP000696573">
    <property type="component" value="Unassembled WGS sequence"/>
</dbReference>
<gene>
    <name evidence="1" type="ORF">CRHIZ90672A_00007823</name>
</gene>
<evidence type="ECO:0000313" key="1">
    <source>
        <dbReference type="EMBL" id="CAH0023368.1"/>
    </source>
</evidence>
<organism evidence="1 2">
    <name type="scientific">Clonostachys rhizophaga</name>
    <dbReference type="NCBI Taxonomy" id="160324"/>
    <lineage>
        <taxon>Eukaryota</taxon>
        <taxon>Fungi</taxon>
        <taxon>Dikarya</taxon>
        <taxon>Ascomycota</taxon>
        <taxon>Pezizomycotina</taxon>
        <taxon>Sordariomycetes</taxon>
        <taxon>Hypocreomycetidae</taxon>
        <taxon>Hypocreales</taxon>
        <taxon>Bionectriaceae</taxon>
        <taxon>Clonostachys</taxon>
    </lineage>
</organism>
<keyword evidence="2" id="KW-1185">Reference proteome</keyword>
<sequence>MICYKGLTLLGYERGRRGREPLKDNCVEKSAKRFNAGSSSFESETSRAEARLEGYVRRAKEDVS</sequence>
<name>A0A9N9VKE4_9HYPO</name>
<comment type="caution">
    <text evidence="1">The sequence shown here is derived from an EMBL/GenBank/DDBJ whole genome shotgun (WGS) entry which is preliminary data.</text>
</comment>
<proteinExistence type="predicted"/>
<dbReference type="AlphaFoldDB" id="A0A9N9VKE4"/>
<reference evidence="1" key="1">
    <citation type="submission" date="2021-10" db="EMBL/GenBank/DDBJ databases">
        <authorList>
            <person name="Piombo E."/>
        </authorList>
    </citation>
    <scope>NUCLEOTIDE SEQUENCE</scope>
</reference>
<evidence type="ECO:0000313" key="2">
    <source>
        <dbReference type="Proteomes" id="UP000696573"/>
    </source>
</evidence>
<protein>
    <submittedName>
        <fullName evidence="1">Uncharacterized protein</fullName>
    </submittedName>
</protein>
<dbReference type="EMBL" id="CABFNQ020000690">
    <property type="protein sequence ID" value="CAH0023368.1"/>
    <property type="molecule type" value="Genomic_DNA"/>
</dbReference>